<organism evidence="1 2">
    <name type="scientific">Blautia segnis</name>
    <dbReference type="NCBI Taxonomy" id="2763030"/>
    <lineage>
        <taxon>Bacteria</taxon>
        <taxon>Bacillati</taxon>
        <taxon>Bacillota</taxon>
        <taxon>Clostridia</taxon>
        <taxon>Lachnospirales</taxon>
        <taxon>Lachnospiraceae</taxon>
        <taxon>Blautia</taxon>
    </lineage>
</organism>
<keyword evidence="2" id="KW-1185">Reference proteome</keyword>
<evidence type="ECO:0008006" key="3">
    <source>
        <dbReference type="Google" id="ProtNLM"/>
    </source>
</evidence>
<evidence type="ECO:0000313" key="2">
    <source>
        <dbReference type="Proteomes" id="UP000652847"/>
    </source>
</evidence>
<reference evidence="1 2" key="1">
    <citation type="submission" date="2020-08" db="EMBL/GenBank/DDBJ databases">
        <title>Genome public.</title>
        <authorList>
            <person name="Liu C."/>
            <person name="Sun Q."/>
        </authorList>
    </citation>
    <scope>NUCLEOTIDE SEQUENCE [LARGE SCALE GENOMIC DNA]</scope>
    <source>
        <strain evidence="1 2">BX17</strain>
    </source>
</reference>
<dbReference type="AlphaFoldDB" id="A0A8I0DRY9"/>
<protein>
    <recommendedName>
        <fullName evidence="3">Sarcolemmal membrane-associated protein</fullName>
    </recommendedName>
</protein>
<dbReference type="Proteomes" id="UP000652847">
    <property type="component" value="Unassembled WGS sequence"/>
</dbReference>
<accession>A0A8I0DRY9</accession>
<sequence length="379" mass="44940">MSEGYEYNLLTQELLLQGYTAEHYPDYVRIGNGRLGKSPLENSCGGFIYTKDYLEKKAFMSGCGLYVSWEKCINDIDYLEETFCFENDNVVFRCPWHKKNCEQNHPLLREDNFGFCACHMVSDYQYEKSAEYLENQADQKKEELFQKFKEQHKNCICKMHMSYNYEKQEWSLQYDPMRCMCGPGEYCMLRGRPLSKKTGNIYYDLKVSTIRKDDTFFAGEPIVTITRGKKFLQSKVSVDICEEIVKRKQEDIFNKEWWNGYSMQALYDPDLKMEILNVRVATRLTRDKAQDIEDEKAGIYIGYEADFAKAKKKWKQKRKEKRLEQAKRKVVKKGWESLNDTEQRFMKKRLSAEQIEALQQEWVTANEHKDEAEQLTLDL</sequence>
<comment type="caution">
    <text evidence="1">The sequence shown here is derived from an EMBL/GenBank/DDBJ whole genome shotgun (WGS) entry which is preliminary data.</text>
</comment>
<name>A0A8I0DRY9_9FIRM</name>
<gene>
    <name evidence="1" type="ORF">H8S54_09410</name>
</gene>
<proteinExistence type="predicted"/>
<dbReference type="EMBL" id="JACOOT010000021">
    <property type="protein sequence ID" value="MBC5651323.1"/>
    <property type="molecule type" value="Genomic_DNA"/>
</dbReference>
<evidence type="ECO:0000313" key="1">
    <source>
        <dbReference type="EMBL" id="MBC5651323.1"/>
    </source>
</evidence>
<dbReference type="RefSeq" id="WP_117853638.1">
    <property type="nucleotide sequence ID" value="NZ_JACOOT010000021.1"/>
</dbReference>